<dbReference type="SUPFAM" id="SSF53850">
    <property type="entry name" value="Periplasmic binding protein-like II"/>
    <property type="match status" value="1"/>
</dbReference>
<dbReference type="InterPro" id="IPR000860">
    <property type="entry name" value="HemC"/>
</dbReference>
<dbReference type="PANTHER" id="PTHR11557:SF0">
    <property type="entry name" value="PORPHOBILINOGEN DEAMINASE"/>
    <property type="match status" value="1"/>
</dbReference>
<dbReference type="PROSITE" id="PS00533">
    <property type="entry name" value="PORPHOBILINOGEN_DEAM"/>
    <property type="match status" value="1"/>
</dbReference>
<evidence type="ECO:0000256" key="8">
    <source>
        <dbReference type="ARBA" id="ARBA00048169"/>
    </source>
</evidence>
<evidence type="ECO:0000256" key="9">
    <source>
        <dbReference type="NCBIfam" id="TIGR00212"/>
    </source>
</evidence>
<comment type="caution">
    <text evidence="12">The sequence shown here is derived from an EMBL/GenBank/DDBJ whole genome shotgun (WGS) entry which is preliminary data.</text>
</comment>
<comment type="cofactor">
    <cofactor evidence="1">
        <name>dipyrromethane</name>
        <dbReference type="ChEBI" id="CHEBI:60342"/>
    </cofactor>
</comment>
<dbReference type="Pfam" id="PF01379">
    <property type="entry name" value="Porphobil_deam"/>
    <property type="match status" value="1"/>
</dbReference>
<dbReference type="NCBIfam" id="TIGR00212">
    <property type="entry name" value="hemC"/>
    <property type="match status" value="1"/>
</dbReference>
<dbReference type="EMBL" id="PJLB01000004">
    <property type="protein sequence ID" value="PND05111.1"/>
    <property type="molecule type" value="Genomic_DNA"/>
</dbReference>
<evidence type="ECO:0000313" key="12">
    <source>
        <dbReference type="EMBL" id="PND05111.1"/>
    </source>
</evidence>
<dbReference type="SUPFAM" id="SSF54782">
    <property type="entry name" value="Porphobilinogen deaminase (hydroxymethylbilane synthase), C-terminal domain"/>
    <property type="match status" value="1"/>
</dbReference>
<evidence type="ECO:0000256" key="6">
    <source>
        <dbReference type="ARBA" id="ARBA00022679"/>
    </source>
</evidence>
<keyword evidence="7" id="KW-0627">Porphyrin biosynthesis</keyword>
<proteinExistence type="inferred from homology"/>
<dbReference type="PIRSF" id="PIRSF001438">
    <property type="entry name" value="4pyrrol_synth_OHMeBilane_synth"/>
    <property type="match status" value="1"/>
</dbReference>
<dbReference type="InterPro" id="IPR022418">
    <property type="entry name" value="Porphobilinogen_deaminase_C"/>
</dbReference>
<organism evidence="12 13">
    <name type="scientific">Akkermansia muciniphila</name>
    <dbReference type="NCBI Taxonomy" id="239935"/>
    <lineage>
        <taxon>Bacteria</taxon>
        <taxon>Pseudomonadati</taxon>
        <taxon>Verrucomicrobiota</taxon>
        <taxon>Verrucomicrobiia</taxon>
        <taxon>Verrucomicrobiales</taxon>
        <taxon>Akkermansiaceae</taxon>
        <taxon>Akkermansia</taxon>
    </lineage>
</organism>
<comment type="catalytic activity">
    <reaction evidence="8">
        <text>4 porphobilinogen + H2O = hydroxymethylbilane + 4 NH4(+)</text>
        <dbReference type="Rhea" id="RHEA:13185"/>
        <dbReference type="ChEBI" id="CHEBI:15377"/>
        <dbReference type="ChEBI" id="CHEBI:28938"/>
        <dbReference type="ChEBI" id="CHEBI:57845"/>
        <dbReference type="ChEBI" id="CHEBI:58126"/>
        <dbReference type="EC" id="2.5.1.61"/>
    </reaction>
</comment>
<dbReference type="Proteomes" id="UP000236075">
    <property type="component" value="Unassembled WGS sequence"/>
</dbReference>
<dbReference type="EC" id="2.5.1.61" evidence="9"/>
<accession>A0AAX0WMJ9</accession>
<dbReference type="GO" id="GO:0004418">
    <property type="term" value="F:hydroxymethylbilane synthase activity"/>
    <property type="evidence" value="ECO:0007669"/>
    <property type="project" value="UniProtKB-UniRule"/>
</dbReference>
<comment type="function">
    <text evidence="2">Tetrapolymerization of the monopyrrole PBG into the hydroxymethylbilane pre-uroporphyrinogen in several discrete steps.</text>
</comment>
<dbReference type="InterPro" id="IPR036803">
    <property type="entry name" value="Porphobilinogen_deaminase_C_sf"/>
</dbReference>
<protein>
    <recommendedName>
        <fullName evidence="9">Hydroxymethylbilane synthase</fullName>
        <ecNumber evidence="9">2.5.1.61</ecNumber>
    </recommendedName>
</protein>
<keyword evidence="6" id="KW-0808">Transferase</keyword>
<dbReference type="InterPro" id="IPR022417">
    <property type="entry name" value="Porphobilin_deaminase_N"/>
</dbReference>
<feature type="domain" description="Porphobilinogen deaminase N-terminal" evidence="10">
    <location>
        <begin position="38"/>
        <end position="258"/>
    </location>
</feature>
<dbReference type="Gene3D" id="3.30.160.40">
    <property type="entry name" value="Porphobilinogen deaminase, C-terminal domain"/>
    <property type="match status" value="1"/>
</dbReference>
<dbReference type="InterPro" id="IPR022419">
    <property type="entry name" value="Porphobilin_deaminase_cofac_BS"/>
</dbReference>
<gene>
    <name evidence="12" type="ORF">CXT95_01460</name>
</gene>
<evidence type="ECO:0000256" key="2">
    <source>
        <dbReference type="ARBA" id="ARBA00002869"/>
    </source>
</evidence>
<evidence type="ECO:0000256" key="3">
    <source>
        <dbReference type="ARBA" id="ARBA00004735"/>
    </source>
</evidence>
<evidence type="ECO:0000259" key="11">
    <source>
        <dbReference type="Pfam" id="PF03900"/>
    </source>
</evidence>
<comment type="subunit">
    <text evidence="5">Monomer.</text>
</comment>
<reference evidence="12 13" key="1">
    <citation type="journal article" date="2017" name="BMC Genomics">
        <title>Genome sequencing of 39 Akkermansia muciniphila isolates reveals its population structure, genomic and functional diverisity, and global distribution in mammalian gut microbiotas.</title>
        <authorList>
            <person name="Guo X."/>
            <person name="Li S."/>
            <person name="Zhang J."/>
            <person name="Wu F."/>
            <person name="Li X."/>
            <person name="Wu D."/>
            <person name="Zhang M."/>
            <person name="Ou Z."/>
            <person name="Jie Z."/>
            <person name="Yan Q."/>
            <person name="Li P."/>
            <person name="Yi J."/>
            <person name="Peng Y."/>
        </authorList>
    </citation>
    <scope>NUCLEOTIDE SEQUENCE [LARGE SCALE GENOMIC DNA]</scope>
    <source>
        <strain evidence="12 13">GP28</strain>
    </source>
</reference>
<comment type="pathway">
    <text evidence="3">Porphyrin-containing compound metabolism; protoporphyrin-IX biosynthesis; coproporphyrinogen-III from 5-aminolevulinate: step 2/4.</text>
</comment>
<comment type="similarity">
    <text evidence="4">Belongs to the HMBS family.</text>
</comment>
<name>A0AAX0WMJ9_9BACT</name>
<evidence type="ECO:0000256" key="4">
    <source>
        <dbReference type="ARBA" id="ARBA00005638"/>
    </source>
</evidence>
<feature type="domain" description="Porphobilinogen deaminase C-terminal" evidence="11">
    <location>
        <begin position="271"/>
        <end position="339"/>
    </location>
</feature>
<evidence type="ECO:0000256" key="7">
    <source>
        <dbReference type="ARBA" id="ARBA00023244"/>
    </source>
</evidence>
<dbReference type="GO" id="GO:0006783">
    <property type="term" value="P:heme biosynthetic process"/>
    <property type="evidence" value="ECO:0007669"/>
    <property type="project" value="TreeGrafter"/>
</dbReference>
<dbReference type="Gene3D" id="3.40.190.10">
    <property type="entry name" value="Periplasmic binding protein-like II"/>
    <property type="match status" value="2"/>
</dbReference>
<sequence length="356" mass="38586">MRPSAAGSRRFPGARPSSGTAFPDIFRIPLFMTSKNTLIIGTRGSALALAQADMVRAALSLRYPELDVRCEIIHTIGDRRTDVPLADVARVSGMVDKGIFIKELETALRDGRIDVAVHSLKDVPSELAAGFTLAAVLPRAAVEDVLITKEPDWNGSGTLATGSVRRRLMARTYWGSGLRFENLRGNVPTRLGKLVEHPGWDAVILARAGLERLGLYAPETLVEGRKLYMRPLPVEVFIPAVGQGIVGMECRSSDRETAEMLEGINDPESFACALAERAFLVRLGANCSTPVGVYAHPDGEELVLRAAYYVPGREEPFAVVIRGDRKAPEALGLRAFEELGLSGWRKTSSCSGCGEK</sequence>
<dbReference type="PANTHER" id="PTHR11557">
    <property type="entry name" value="PORPHOBILINOGEN DEAMINASE"/>
    <property type="match status" value="1"/>
</dbReference>
<evidence type="ECO:0000256" key="1">
    <source>
        <dbReference type="ARBA" id="ARBA00001916"/>
    </source>
</evidence>
<evidence type="ECO:0000259" key="10">
    <source>
        <dbReference type="Pfam" id="PF01379"/>
    </source>
</evidence>
<dbReference type="PRINTS" id="PR00151">
    <property type="entry name" value="PORPHBDMNASE"/>
</dbReference>
<evidence type="ECO:0000313" key="13">
    <source>
        <dbReference type="Proteomes" id="UP000236075"/>
    </source>
</evidence>
<dbReference type="Pfam" id="PF03900">
    <property type="entry name" value="Porphobil_deamC"/>
    <property type="match status" value="1"/>
</dbReference>
<dbReference type="AlphaFoldDB" id="A0AAX0WMJ9"/>
<dbReference type="GO" id="GO:0005737">
    <property type="term" value="C:cytoplasm"/>
    <property type="evidence" value="ECO:0007669"/>
    <property type="project" value="UniProtKB-UniRule"/>
</dbReference>
<evidence type="ECO:0000256" key="5">
    <source>
        <dbReference type="ARBA" id="ARBA00011245"/>
    </source>
</evidence>